<dbReference type="STRING" id="3068.D8TP23"/>
<evidence type="ECO:0000313" key="7">
    <source>
        <dbReference type="Proteomes" id="UP000001058"/>
    </source>
</evidence>
<dbReference type="InterPro" id="IPR028942">
    <property type="entry name" value="WHIM1_dom"/>
</dbReference>
<evidence type="ECO:0000256" key="4">
    <source>
        <dbReference type="SAM" id="MobiDB-lite"/>
    </source>
</evidence>
<feature type="compositionally biased region" description="Low complexity" evidence="4">
    <location>
        <begin position="274"/>
        <end position="292"/>
    </location>
</feature>
<feature type="region of interest" description="Disordered" evidence="4">
    <location>
        <begin position="305"/>
        <end position="339"/>
    </location>
</feature>
<dbReference type="SMART" id="SM00501">
    <property type="entry name" value="BRIGHT"/>
    <property type="match status" value="1"/>
</dbReference>
<dbReference type="PROSITE" id="PS51011">
    <property type="entry name" value="ARID"/>
    <property type="match status" value="1"/>
</dbReference>
<evidence type="ECO:0000313" key="6">
    <source>
        <dbReference type="EMBL" id="EFJ50685.1"/>
    </source>
</evidence>
<feature type="compositionally biased region" description="Acidic residues" evidence="4">
    <location>
        <begin position="1182"/>
        <end position="1202"/>
    </location>
</feature>
<sequence>MSTQEEVQEAPEVPLRTLNEFSILNASAGNAPVSLEALHTLAPGSVVAVGLVPPVDGQPNTGNQKFIALQTQPILDWVIQYGANPGVWICTGKAWFRLQNPAAVYAPMYAAIQRKVDLCLRAASAVAANPAVNLAGAAATLLQPGQQPGTSQTPYSVEVLKQESPFLAPQLAAWRSRINPPPLVIELQQIAATVVAARRPPEQPVGPCAAHGAGSTAGGRGRRGGPAAGGGPKRKRLSGTGEEELEEEEVKVPVKGRGGRGGGAAGRGRGGASAYGSASAHRSRSLTPAAAGTTTVAAASEFDGYVGDEEPDLDEHDDLANDEEDEWGEGEDGEDDLSEEGDEMGQVIVGRFAVQGMYAGLSAAERSELKQQRRDARWQRRRAEQQAALAAADAARGEPPALNADFRVDPDMVPEVLAVWEMCMTFAFMLQLPPVPIRALESALMPGPLPLRNPDGSPRTGSDGSILYDTRTIVDHHYIASAALLRDLHAGLLRMVDGHAPRKQELPQESKLMADEAKTENWVERTASAINGAPPEVVGAEAKAAAETLKTREYVLLPPRAKLNILRGLIELALASDVLREHINARVEMLAVPLRALASAGVSLVTCDDGTVRRAVEGLVRPAEPAGPAEAEDPDFWIRWMDSCKLGLRKPVGTDARGRRYWAFGANAGAWRLYVETANGSIWGWYEGEQLVELRDWLRRGNIGREAPLLRLLDSIWVPKKLTKGPVHEAGELDEDALSRATVPWDAADLDARRANGYRNLLSPLLRGNLNMLPHQPGVPRVPLVIEDRICNALEALFGEVDFWLQPAGWATQLGKLLDHLRYNYKSAREALEQEEGAAASAAARFSGAEVVLLLEEMLMKVGVFREAWTTQLREAWIASLREPGHTVREVALHVLALQQFVNTADSQHVLTRAGFQRRVSEARCPLYFPGPNESVIVLKTGIYYHLEKFYNMARANNDMTFARELIVLRERVNQLHFAQRYRVACLSYRTYPVSPQAEAAHAAAVAAAAAQQQARGPDGEPIEMAVPPPPPSRPPCMWMLLTPLRAQLPRFEQATSELVLPLYIDNTLPQEKDWQPGDRCRMYVGGKQGAKVSGSWYKGKILQDFDPWESVTVEWDKAGVENTQGRVCPWDIEVDPEAERRLAEERKRAAEAEAAAAAAAAAARTQRTVAKERVAKLVQDMGEEDDDEYVPSEPSDTDSDVSEGGGNHRSRGGRGRKGRGGRGARNDDQQQQQQPSQPQQQQFSNVPGNMSQLQAQQFLQQRSIALFQAQQAQRLANAPGGAASAAAGTTAALLAQLQAQIGHLPAATQVQLLQQMMMPQRENFHCLLINWYRSRGVLRYRLPQLAGKDLDLHKLFLEVHLRGGYEAVVLKQQWQELCVNQGIHPQMAASASQPNTPAAAALRAHYERCLLDFEDYVTAGQFEQDVATHRLVPFDRVVDVPGATPAVKRIGRPPGMPG</sequence>
<keyword evidence="3" id="KW-0175">Coiled coil</keyword>
<dbReference type="EMBL" id="GL378330">
    <property type="protein sequence ID" value="EFJ50685.1"/>
    <property type="molecule type" value="Genomic_DNA"/>
</dbReference>
<feature type="region of interest" description="Disordered" evidence="4">
    <location>
        <begin position="1181"/>
        <end position="1247"/>
    </location>
</feature>
<feature type="compositionally biased region" description="Basic residues" evidence="4">
    <location>
        <begin position="1209"/>
        <end position="1223"/>
    </location>
</feature>
<dbReference type="Pfam" id="PF15613">
    <property type="entry name" value="WSD"/>
    <property type="match status" value="1"/>
</dbReference>
<name>D8TP23_VOLCA</name>
<proteinExistence type="predicted"/>
<keyword evidence="7" id="KW-1185">Reference proteome</keyword>
<dbReference type="InParanoid" id="D8TP23"/>
<feature type="compositionally biased region" description="Basic and acidic residues" evidence="4">
    <location>
        <begin position="365"/>
        <end position="384"/>
    </location>
</feature>
<protein>
    <recommendedName>
        <fullName evidence="5">ARID domain-containing protein</fullName>
    </recommendedName>
</protein>
<dbReference type="InterPro" id="IPR001606">
    <property type="entry name" value="ARID_dom"/>
</dbReference>
<dbReference type="Pfam" id="PF12047">
    <property type="entry name" value="DNMT1-RFD"/>
    <property type="match status" value="1"/>
</dbReference>
<feature type="domain" description="ARID" evidence="5">
    <location>
        <begin position="1319"/>
        <end position="1419"/>
    </location>
</feature>
<dbReference type="KEGG" id="vcn:VOLCADRAFT_88462"/>
<feature type="region of interest" description="Disordered" evidence="4">
    <location>
        <begin position="201"/>
        <end position="292"/>
    </location>
</feature>
<dbReference type="Proteomes" id="UP000001058">
    <property type="component" value="Unassembled WGS sequence"/>
</dbReference>
<accession>D8TP23</accession>
<dbReference type="InterPro" id="IPR022702">
    <property type="entry name" value="Cytosine_MeTrfase1_RFD"/>
</dbReference>
<feature type="compositionally biased region" description="Gly residues" evidence="4">
    <location>
        <begin position="215"/>
        <end position="231"/>
    </location>
</feature>
<feature type="coiled-coil region" evidence="3">
    <location>
        <begin position="818"/>
        <end position="845"/>
    </location>
</feature>
<evidence type="ECO:0000256" key="2">
    <source>
        <dbReference type="ARBA" id="ARBA00023242"/>
    </source>
</evidence>
<dbReference type="Pfam" id="PF01388">
    <property type="entry name" value="ARID"/>
    <property type="match status" value="1"/>
</dbReference>
<feature type="coiled-coil region" evidence="3">
    <location>
        <begin position="1136"/>
        <end position="1163"/>
    </location>
</feature>
<evidence type="ECO:0000256" key="3">
    <source>
        <dbReference type="SAM" id="Coils"/>
    </source>
</evidence>
<dbReference type="Gene3D" id="1.10.150.60">
    <property type="entry name" value="ARID DNA-binding domain"/>
    <property type="match status" value="1"/>
</dbReference>
<dbReference type="RefSeq" id="XP_002948278.1">
    <property type="nucleotide sequence ID" value="XM_002948232.1"/>
</dbReference>
<feature type="region of interest" description="Disordered" evidence="4">
    <location>
        <begin position="365"/>
        <end position="396"/>
    </location>
</feature>
<dbReference type="OrthoDB" id="533185at2759"/>
<feature type="compositionally biased region" description="Low complexity" evidence="4">
    <location>
        <begin position="385"/>
        <end position="394"/>
    </location>
</feature>
<feature type="compositionally biased region" description="Acidic residues" evidence="4">
    <location>
        <begin position="306"/>
        <end position="339"/>
    </location>
</feature>
<dbReference type="GO" id="GO:0003677">
    <property type="term" value="F:DNA binding"/>
    <property type="evidence" value="ECO:0007669"/>
    <property type="project" value="InterPro"/>
</dbReference>
<dbReference type="InterPro" id="IPR036431">
    <property type="entry name" value="ARID_dom_sf"/>
</dbReference>
<evidence type="ECO:0000256" key="1">
    <source>
        <dbReference type="ARBA" id="ARBA00004123"/>
    </source>
</evidence>
<evidence type="ECO:0000259" key="5">
    <source>
        <dbReference type="PROSITE" id="PS51011"/>
    </source>
</evidence>
<comment type="subcellular location">
    <subcellularLocation>
        <location evidence="1">Nucleus</location>
    </subcellularLocation>
</comment>
<dbReference type="InterPro" id="IPR053271">
    <property type="entry name" value="DDT_domain"/>
</dbReference>
<feature type="compositionally biased region" description="Gly residues" evidence="4">
    <location>
        <begin position="259"/>
        <end position="273"/>
    </location>
</feature>
<dbReference type="GeneID" id="9625125"/>
<dbReference type="eggNOG" id="KOG2510">
    <property type="taxonomic scope" value="Eukaryota"/>
</dbReference>
<dbReference type="InterPro" id="IPR028941">
    <property type="entry name" value="WHIM2_dom"/>
</dbReference>
<dbReference type="GO" id="GO:0005634">
    <property type="term" value="C:nucleus"/>
    <property type="evidence" value="ECO:0007669"/>
    <property type="project" value="UniProtKB-SubCell"/>
</dbReference>
<gene>
    <name evidence="6" type="ORF">VOLCADRAFT_88462</name>
</gene>
<dbReference type="Pfam" id="PF15612">
    <property type="entry name" value="WHIM1"/>
    <property type="match status" value="1"/>
</dbReference>
<dbReference type="PANTHER" id="PTHR15546:SF2">
    <property type="entry name" value="DDT DOMAIN-CONTAINING PROTEIN DDB_G0282237"/>
    <property type="match status" value="1"/>
</dbReference>
<dbReference type="PANTHER" id="PTHR15546">
    <property type="entry name" value="BROMODOMAIN ADJACENT TO ZINC FINGER DOMAIN, 2A"/>
    <property type="match status" value="1"/>
</dbReference>
<dbReference type="SMART" id="SM01014">
    <property type="entry name" value="ARID"/>
    <property type="match status" value="1"/>
</dbReference>
<feature type="compositionally biased region" description="Low complexity" evidence="4">
    <location>
        <begin position="1230"/>
        <end position="1243"/>
    </location>
</feature>
<organism evidence="7">
    <name type="scientific">Volvox carteri f. nagariensis</name>
    <dbReference type="NCBI Taxonomy" id="3068"/>
    <lineage>
        <taxon>Eukaryota</taxon>
        <taxon>Viridiplantae</taxon>
        <taxon>Chlorophyta</taxon>
        <taxon>core chlorophytes</taxon>
        <taxon>Chlorophyceae</taxon>
        <taxon>CS clade</taxon>
        <taxon>Chlamydomonadales</taxon>
        <taxon>Volvocaceae</taxon>
        <taxon>Volvox</taxon>
    </lineage>
</organism>
<keyword evidence="2" id="KW-0539">Nucleus</keyword>
<dbReference type="CDD" id="cd16100">
    <property type="entry name" value="ARID"/>
    <property type="match status" value="1"/>
</dbReference>
<reference evidence="6 7" key="1">
    <citation type="journal article" date="2010" name="Science">
        <title>Genomic analysis of organismal complexity in the multicellular green alga Volvox carteri.</title>
        <authorList>
            <person name="Prochnik S.E."/>
            <person name="Umen J."/>
            <person name="Nedelcu A.M."/>
            <person name="Hallmann A."/>
            <person name="Miller S.M."/>
            <person name="Nishii I."/>
            <person name="Ferris P."/>
            <person name="Kuo A."/>
            <person name="Mitros T."/>
            <person name="Fritz-Laylin L.K."/>
            <person name="Hellsten U."/>
            <person name="Chapman J."/>
            <person name="Simakov O."/>
            <person name="Rensing S.A."/>
            <person name="Terry A."/>
            <person name="Pangilinan J."/>
            <person name="Kapitonov V."/>
            <person name="Jurka J."/>
            <person name="Salamov A."/>
            <person name="Shapiro H."/>
            <person name="Schmutz J."/>
            <person name="Grimwood J."/>
            <person name="Lindquist E."/>
            <person name="Lucas S."/>
            <person name="Grigoriev I.V."/>
            <person name="Schmitt R."/>
            <person name="Kirk D."/>
            <person name="Rokhsar D.S."/>
        </authorList>
    </citation>
    <scope>NUCLEOTIDE SEQUENCE [LARGE SCALE GENOMIC DNA]</scope>
    <source>
        <strain evidence="7">f. Nagariensis / Eve</strain>
    </source>
</reference>
<dbReference type="SUPFAM" id="SSF46774">
    <property type="entry name" value="ARID-like"/>
    <property type="match status" value="1"/>
</dbReference>